<dbReference type="Gene3D" id="3.60.140.10">
    <property type="entry name" value="CNF1/YfiH-like putative cysteine hydrolases"/>
    <property type="match status" value="1"/>
</dbReference>
<dbReference type="PANTHER" id="PTHR30616">
    <property type="entry name" value="UNCHARACTERIZED PROTEIN YFIH"/>
    <property type="match status" value="1"/>
</dbReference>
<keyword evidence="6" id="KW-0862">Zinc</keyword>
<dbReference type="Proteomes" id="UP000306236">
    <property type="component" value="Unassembled WGS sequence"/>
</dbReference>
<evidence type="ECO:0000256" key="5">
    <source>
        <dbReference type="ARBA" id="ARBA00022801"/>
    </source>
</evidence>
<evidence type="ECO:0000256" key="8">
    <source>
        <dbReference type="ARBA" id="ARBA00048968"/>
    </source>
</evidence>
<dbReference type="CDD" id="cd16833">
    <property type="entry name" value="YfiH"/>
    <property type="match status" value="1"/>
</dbReference>
<sequence>MSEAQPQALPLQDRQVWILQPQWPAPSSVKALFTTRQGGDSAAPWDSWNMGEFVGDAPQHVAANRALLQASITALSSHKNQTQPVYLKQVHGCEVAPLNHSALQAQAEGAALPHADAAISTEPGVACTIMVGDCLPVLFAHKRAPVVAAAHAGWRGLAGEDGTGVLEAAFTQFKREVKKWYQRQSQTLTDAELAQECLAWLGPCIGPDAFEVGDEVRAAFLGQPAAGAAPLSRTDIQTCFLPHPQQRAGHWMANLSGLARLRLRQMGLERVYGNDGGMDWCTVTNAQWYYSHRRDARVLGTSGRMAACVWLDLPG</sequence>
<evidence type="ECO:0000256" key="6">
    <source>
        <dbReference type="ARBA" id="ARBA00022833"/>
    </source>
</evidence>
<evidence type="ECO:0000313" key="10">
    <source>
        <dbReference type="EMBL" id="THJ35695.1"/>
    </source>
</evidence>
<dbReference type="Pfam" id="PF02578">
    <property type="entry name" value="Cu-oxidase_4"/>
    <property type="match status" value="1"/>
</dbReference>
<dbReference type="InterPro" id="IPR038371">
    <property type="entry name" value="Cu_polyphenol_OxRdtase_sf"/>
</dbReference>
<reference evidence="10 11" key="1">
    <citation type="submission" date="2019-04" db="EMBL/GenBank/DDBJ databases">
        <title>Lampropedia sp YIM MLB12 draf genome.</title>
        <authorList>
            <person name="Wang Y.-X."/>
        </authorList>
    </citation>
    <scope>NUCLEOTIDE SEQUENCE [LARGE SCALE GENOMIC DNA]</scope>
    <source>
        <strain evidence="10 11">YIM MLB12</strain>
    </source>
</reference>
<evidence type="ECO:0000256" key="4">
    <source>
        <dbReference type="ARBA" id="ARBA00022723"/>
    </source>
</evidence>
<name>A0A4S5BXC1_9BURK</name>
<comment type="catalytic activity">
    <reaction evidence="9">
        <text>S-methyl-5'-thioadenosine + phosphate = 5-(methylsulfanyl)-alpha-D-ribose 1-phosphate + adenine</text>
        <dbReference type="Rhea" id="RHEA:11852"/>
        <dbReference type="ChEBI" id="CHEBI:16708"/>
        <dbReference type="ChEBI" id="CHEBI:17509"/>
        <dbReference type="ChEBI" id="CHEBI:43474"/>
        <dbReference type="ChEBI" id="CHEBI:58533"/>
        <dbReference type="EC" id="2.4.2.28"/>
    </reaction>
    <physiologicalReaction direction="left-to-right" evidence="9">
        <dbReference type="Rhea" id="RHEA:11853"/>
    </physiologicalReaction>
</comment>
<dbReference type="GO" id="GO:0005507">
    <property type="term" value="F:copper ion binding"/>
    <property type="evidence" value="ECO:0007669"/>
    <property type="project" value="TreeGrafter"/>
</dbReference>
<keyword evidence="3" id="KW-0808">Transferase</keyword>
<dbReference type="PANTHER" id="PTHR30616:SF2">
    <property type="entry name" value="PURINE NUCLEOSIDE PHOSPHORYLASE LACC1"/>
    <property type="match status" value="1"/>
</dbReference>
<protein>
    <submittedName>
        <fullName evidence="10">Laccase domain-containing protein</fullName>
    </submittedName>
</protein>
<gene>
    <name evidence="10" type="ORF">E8K88_03690</name>
</gene>
<comment type="similarity">
    <text evidence="2">Belongs to the purine nucleoside phosphorylase YfiH/LACC1 family.</text>
</comment>
<dbReference type="GO" id="GO:0017061">
    <property type="term" value="F:S-methyl-5-thioadenosine phosphorylase activity"/>
    <property type="evidence" value="ECO:0007669"/>
    <property type="project" value="UniProtKB-EC"/>
</dbReference>
<evidence type="ECO:0000256" key="9">
    <source>
        <dbReference type="ARBA" id="ARBA00049893"/>
    </source>
</evidence>
<dbReference type="InterPro" id="IPR003730">
    <property type="entry name" value="Cu_polyphenol_OxRdtase"/>
</dbReference>
<organism evidence="10 11">
    <name type="scientific">Lampropedia aestuarii</name>
    <dbReference type="NCBI Taxonomy" id="2562762"/>
    <lineage>
        <taxon>Bacteria</taxon>
        <taxon>Pseudomonadati</taxon>
        <taxon>Pseudomonadota</taxon>
        <taxon>Betaproteobacteria</taxon>
        <taxon>Burkholderiales</taxon>
        <taxon>Comamonadaceae</taxon>
        <taxon>Lampropedia</taxon>
    </lineage>
</organism>
<comment type="catalytic activity">
    <reaction evidence="1">
        <text>inosine + phosphate = alpha-D-ribose 1-phosphate + hypoxanthine</text>
        <dbReference type="Rhea" id="RHEA:27646"/>
        <dbReference type="ChEBI" id="CHEBI:17368"/>
        <dbReference type="ChEBI" id="CHEBI:17596"/>
        <dbReference type="ChEBI" id="CHEBI:43474"/>
        <dbReference type="ChEBI" id="CHEBI:57720"/>
        <dbReference type="EC" id="2.4.2.1"/>
    </reaction>
    <physiologicalReaction direction="left-to-right" evidence="1">
        <dbReference type="Rhea" id="RHEA:27647"/>
    </physiologicalReaction>
</comment>
<evidence type="ECO:0000256" key="1">
    <source>
        <dbReference type="ARBA" id="ARBA00000553"/>
    </source>
</evidence>
<comment type="catalytic activity">
    <reaction evidence="8">
        <text>adenosine + phosphate = alpha-D-ribose 1-phosphate + adenine</text>
        <dbReference type="Rhea" id="RHEA:27642"/>
        <dbReference type="ChEBI" id="CHEBI:16335"/>
        <dbReference type="ChEBI" id="CHEBI:16708"/>
        <dbReference type="ChEBI" id="CHEBI:43474"/>
        <dbReference type="ChEBI" id="CHEBI:57720"/>
        <dbReference type="EC" id="2.4.2.1"/>
    </reaction>
    <physiologicalReaction direction="left-to-right" evidence="8">
        <dbReference type="Rhea" id="RHEA:27643"/>
    </physiologicalReaction>
</comment>
<keyword evidence="11" id="KW-1185">Reference proteome</keyword>
<keyword evidence="4" id="KW-0479">Metal-binding</keyword>
<comment type="catalytic activity">
    <reaction evidence="7">
        <text>adenosine + H2O + H(+) = inosine + NH4(+)</text>
        <dbReference type="Rhea" id="RHEA:24408"/>
        <dbReference type="ChEBI" id="CHEBI:15377"/>
        <dbReference type="ChEBI" id="CHEBI:15378"/>
        <dbReference type="ChEBI" id="CHEBI:16335"/>
        <dbReference type="ChEBI" id="CHEBI:17596"/>
        <dbReference type="ChEBI" id="CHEBI:28938"/>
        <dbReference type="EC" id="3.5.4.4"/>
    </reaction>
    <physiologicalReaction direction="left-to-right" evidence="7">
        <dbReference type="Rhea" id="RHEA:24409"/>
    </physiologicalReaction>
</comment>
<evidence type="ECO:0000256" key="3">
    <source>
        <dbReference type="ARBA" id="ARBA00022679"/>
    </source>
</evidence>
<dbReference type="GO" id="GO:0016787">
    <property type="term" value="F:hydrolase activity"/>
    <property type="evidence" value="ECO:0007669"/>
    <property type="project" value="UniProtKB-KW"/>
</dbReference>
<dbReference type="AlphaFoldDB" id="A0A4S5BXC1"/>
<comment type="caution">
    <text evidence="10">The sequence shown here is derived from an EMBL/GenBank/DDBJ whole genome shotgun (WGS) entry which is preliminary data.</text>
</comment>
<dbReference type="SUPFAM" id="SSF64438">
    <property type="entry name" value="CNF1/YfiH-like putative cysteine hydrolases"/>
    <property type="match status" value="1"/>
</dbReference>
<accession>A0A4S5BXC1</accession>
<keyword evidence="5" id="KW-0378">Hydrolase</keyword>
<dbReference type="InterPro" id="IPR011324">
    <property type="entry name" value="Cytotoxic_necrot_fac-like_cat"/>
</dbReference>
<dbReference type="OrthoDB" id="4279at2"/>
<evidence type="ECO:0000313" key="11">
    <source>
        <dbReference type="Proteomes" id="UP000306236"/>
    </source>
</evidence>
<evidence type="ECO:0000256" key="7">
    <source>
        <dbReference type="ARBA" id="ARBA00047989"/>
    </source>
</evidence>
<proteinExistence type="inferred from homology"/>
<dbReference type="RefSeq" id="WP_136405294.1">
    <property type="nucleotide sequence ID" value="NZ_SSWX01000003.1"/>
</dbReference>
<dbReference type="EMBL" id="SSWX01000003">
    <property type="protein sequence ID" value="THJ35695.1"/>
    <property type="molecule type" value="Genomic_DNA"/>
</dbReference>
<evidence type="ECO:0000256" key="2">
    <source>
        <dbReference type="ARBA" id="ARBA00007353"/>
    </source>
</evidence>